<dbReference type="Proteomes" id="UP001229836">
    <property type="component" value="Chromosome"/>
</dbReference>
<dbReference type="InterPro" id="IPR020449">
    <property type="entry name" value="Tscrpt_reg_AraC-type_HTH"/>
</dbReference>
<evidence type="ECO:0000313" key="5">
    <source>
        <dbReference type="EMBL" id="WHP06476.1"/>
    </source>
</evidence>
<keyword evidence="2" id="KW-0238">DNA-binding</keyword>
<keyword evidence="1" id="KW-0805">Transcription regulation</keyword>
<dbReference type="InterPro" id="IPR009057">
    <property type="entry name" value="Homeodomain-like_sf"/>
</dbReference>
<dbReference type="EMBL" id="CP125669">
    <property type="protein sequence ID" value="WHP06476.1"/>
    <property type="molecule type" value="Genomic_DNA"/>
</dbReference>
<dbReference type="Pfam" id="PF12833">
    <property type="entry name" value="HTH_18"/>
    <property type="match status" value="1"/>
</dbReference>
<name>A0ABY8S4V4_9GAMM</name>
<gene>
    <name evidence="5" type="ORF">QLH32_03150</name>
</gene>
<evidence type="ECO:0000256" key="3">
    <source>
        <dbReference type="ARBA" id="ARBA00023163"/>
    </source>
</evidence>
<feature type="domain" description="HTH araC/xylS-type" evidence="4">
    <location>
        <begin position="1"/>
        <end position="46"/>
    </location>
</feature>
<evidence type="ECO:0000256" key="2">
    <source>
        <dbReference type="ARBA" id="ARBA00023125"/>
    </source>
</evidence>
<keyword evidence="6" id="KW-1185">Reference proteome</keyword>
<dbReference type="PROSITE" id="PS01124">
    <property type="entry name" value="HTH_ARAC_FAMILY_2"/>
    <property type="match status" value="1"/>
</dbReference>
<dbReference type="Gene3D" id="1.10.10.60">
    <property type="entry name" value="Homeodomain-like"/>
    <property type="match status" value="1"/>
</dbReference>
<dbReference type="SUPFAM" id="SSF46689">
    <property type="entry name" value="Homeodomain-like"/>
    <property type="match status" value="1"/>
</dbReference>
<organism evidence="5 6">
    <name type="scientific">Acinetobacter corruptisaponis</name>
    <dbReference type="NCBI Taxonomy" id="3045147"/>
    <lineage>
        <taxon>Bacteria</taxon>
        <taxon>Pseudomonadati</taxon>
        <taxon>Pseudomonadota</taxon>
        <taxon>Gammaproteobacteria</taxon>
        <taxon>Moraxellales</taxon>
        <taxon>Moraxellaceae</taxon>
        <taxon>Acinetobacter</taxon>
    </lineage>
</organism>
<keyword evidence="3" id="KW-0804">Transcription</keyword>
<reference evidence="5 6" key="1">
    <citation type="submission" date="2023-05" db="EMBL/GenBank/DDBJ databases">
        <title>The complete genome of Acinetobacter sp. nov KCTC 92772.</title>
        <authorList>
            <person name="Zhou G."/>
        </authorList>
    </citation>
    <scope>NUCLEOTIDE SEQUENCE [LARGE SCALE GENOMIC DNA]</scope>
    <source>
        <strain evidence="5 6">KCTC 92772</strain>
    </source>
</reference>
<evidence type="ECO:0000256" key="1">
    <source>
        <dbReference type="ARBA" id="ARBA00023015"/>
    </source>
</evidence>
<dbReference type="PANTHER" id="PTHR11019">
    <property type="entry name" value="HTH-TYPE TRANSCRIPTIONAL REGULATOR NIMR"/>
    <property type="match status" value="1"/>
</dbReference>
<dbReference type="PANTHER" id="PTHR11019:SF159">
    <property type="entry name" value="TRANSCRIPTIONAL REGULATOR-RELATED"/>
    <property type="match status" value="1"/>
</dbReference>
<protein>
    <submittedName>
        <fullName evidence="5">Helix-turn-helix domain-containing protein</fullName>
    </submittedName>
</protein>
<proteinExistence type="predicted"/>
<dbReference type="InterPro" id="IPR018060">
    <property type="entry name" value="HTH_AraC"/>
</dbReference>
<dbReference type="PRINTS" id="PR00032">
    <property type="entry name" value="HTHARAC"/>
</dbReference>
<evidence type="ECO:0000313" key="6">
    <source>
        <dbReference type="Proteomes" id="UP001229836"/>
    </source>
</evidence>
<sequence length="52" mass="5945">MLSLEKLIQKQSIQRIAYDLGFKNPAAFSTMFHRVLGVSPSRYMENSDISKP</sequence>
<evidence type="ECO:0000259" key="4">
    <source>
        <dbReference type="PROSITE" id="PS01124"/>
    </source>
</evidence>
<accession>A0ABY8S4V4</accession>